<evidence type="ECO:0000313" key="3">
    <source>
        <dbReference type="Proteomes" id="UP000298714"/>
    </source>
</evidence>
<feature type="transmembrane region" description="Helical" evidence="1">
    <location>
        <begin position="21"/>
        <end position="44"/>
    </location>
</feature>
<keyword evidence="3" id="KW-1185">Reference proteome</keyword>
<evidence type="ECO:0000256" key="1">
    <source>
        <dbReference type="SAM" id="Phobius"/>
    </source>
</evidence>
<name>A0A4D7C0U6_9SPHN</name>
<proteinExistence type="predicted"/>
<dbReference type="KEGG" id="hgn:E6W36_00425"/>
<sequence>MSASPAISTKWLEKTFARRTLGSQIVIYGLSIVMVLIVFGLFYLSEEVLPREPLPQVRREVTKDFENGGLIYVTPYETADEAEKSQ</sequence>
<keyword evidence="1" id="KW-0812">Transmembrane</keyword>
<keyword evidence="1" id="KW-0472">Membrane</keyword>
<accession>A0A4D7C0U6</accession>
<gene>
    <name evidence="2" type="ORF">E6W36_00425</name>
</gene>
<reference evidence="3" key="1">
    <citation type="submission" date="2019-04" db="EMBL/GenBank/DDBJ databases">
        <title>Complete genome sequence of Sphingomonas sp. W1-2-3.</title>
        <authorList>
            <person name="Im W.T."/>
        </authorList>
    </citation>
    <scope>NUCLEOTIDE SEQUENCE [LARGE SCALE GENOMIC DNA]</scope>
    <source>
        <strain evidence="3">W1-2-3</strain>
    </source>
</reference>
<evidence type="ECO:0000313" key="2">
    <source>
        <dbReference type="EMBL" id="QCI78651.1"/>
    </source>
</evidence>
<dbReference type="Proteomes" id="UP000298714">
    <property type="component" value="Chromosome"/>
</dbReference>
<organism evidence="2 3">
    <name type="scientific">Hankyongella ginsenosidimutans</name>
    <dbReference type="NCBI Taxonomy" id="1763828"/>
    <lineage>
        <taxon>Bacteria</taxon>
        <taxon>Pseudomonadati</taxon>
        <taxon>Pseudomonadota</taxon>
        <taxon>Alphaproteobacteria</taxon>
        <taxon>Sphingomonadales</taxon>
        <taxon>Sphingomonadaceae</taxon>
        <taxon>Hankyongella</taxon>
    </lineage>
</organism>
<dbReference type="EMBL" id="CP039704">
    <property type="protein sequence ID" value="QCI78651.1"/>
    <property type="molecule type" value="Genomic_DNA"/>
</dbReference>
<dbReference type="AlphaFoldDB" id="A0A4D7C0U6"/>
<protein>
    <submittedName>
        <fullName evidence="2">Uncharacterized protein</fullName>
    </submittedName>
</protein>
<keyword evidence="1" id="KW-1133">Transmembrane helix</keyword>
<dbReference type="RefSeq" id="WP_222873406.1">
    <property type="nucleotide sequence ID" value="NZ_CP039704.1"/>
</dbReference>